<sequence length="138" mass="14580">MGCGGGESRSKFWWISQGGCRAKPKSGITGANPVAAGGRGAKKKTPGLLWQKKPAPWAFVVGNRGPDSCGSVEWGGWQVQNPDRGSRGGSWSWGRQAEEGEPVAAKEGGRKGLTSVRGGGGLGSLLLGIFFFYKYYQM</sequence>
<dbReference type="Proteomes" id="UP001187192">
    <property type="component" value="Unassembled WGS sequence"/>
</dbReference>
<gene>
    <name evidence="3" type="ORF">TIFTF001_008600</name>
</gene>
<dbReference type="AlphaFoldDB" id="A0AA88D0P2"/>
<keyword evidence="2" id="KW-0472">Membrane</keyword>
<accession>A0AA88D0P2</accession>
<evidence type="ECO:0000313" key="3">
    <source>
        <dbReference type="EMBL" id="GMN39370.1"/>
    </source>
</evidence>
<comment type="caution">
    <text evidence="3">The sequence shown here is derived from an EMBL/GenBank/DDBJ whole genome shotgun (WGS) entry which is preliminary data.</text>
</comment>
<keyword evidence="2" id="KW-0812">Transmembrane</keyword>
<name>A0AA88D0P2_FICCA</name>
<feature type="region of interest" description="Disordered" evidence="1">
    <location>
        <begin position="71"/>
        <end position="113"/>
    </location>
</feature>
<proteinExistence type="predicted"/>
<protein>
    <submittedName>
        <fullName evidence="3">Uncharacterized protein</fullName>
    </submittedName>
</protein>
<reference evidence="3" key="1">
    <citation type="submission" date="2023-07" db="EMBL/GenBank/DDBJ databases">
        <title>draft genome sequence of fig (Ficus carica).</title>
        <authorList>
            <person name="Takahashi T."/>
            <person name="Nishimura K."/>
        </authorList>
    </citation>
    <scope>NUCLEOTIDE SEQUENCE</scope>
</reference>
<dbReference type="EMBL" id="BTGU01000009">
    <property type="protein sequence ID" value="GMN39370.1"/>
    <property type="molecule type" value="Genomic_DNA"/>
</dbReference>
<evidence type="ECO:0000256" key="1">
    <source>
        <dbReference type="SAM" id="MobiDB-lite"/>
    </source>
</evidence>
<feature type="transmembrane region" description="Helical" evidence="2">
    <location>
        <begin position="116"/>
        <end position="136"/>
    </location>
</feature>
<keyword evidence="2" id="KW-1133">Transmembrane helix</keyword>
<organism evidence="3 4">
    <name type="scientific">Ficus carica</name>
    <name type="common">Common fig</name>
    <dbReference type="NCBI Taxonomy" id="3494"/>
    <lineage>
        <taxon>Eukaryota</taxon>
        <taxon>Viridiplantae</taxon>
        <taxon>Streptophyta</taxon>
        <taxon>Embryophyta</taxon>
        <taxon>Tracheophyta</taxon>
        <taxon>Spermatophyta</taxon>
        <taxon>Magnoliopsida</taxon>
        <taxon>eudicotyledons</taxon>
        <taxon>Gunneridae</taxon>
        <taxon>Pentapetalae</taxon>
        <taxon>rosids</taxon>
        <taxon>fabids</taxon>
        <taxon>Rosales</taxon>
        <taxon>Moraceae</taxon>
        <taxon>Ficeae</taxon>
        <taxon>Ficus</taxon>
    </lineage>
</organism>
<keyword evidence="4" id="KW-1185">Reference proteome</keyword>
<evidence type="ECO:0000313" key="4">
    <source>
        <dbReference type="Proteomes" id="UP001187192"/>
    </source>
</evidence>
<evidence type="ECO:0000256" key="2">
    <source>
        <dbReference type="SAM" id="Phobius"/>
    </source>
</evidence>